<reference evidence="2" key="1">
    <citation type="submission" date="2022-11" db="UniProtKB">
        <authorList>
            <consortium name="WormBaseParasite"/>
        </authorList>
    </citation>
    <scope>IDENTIFICATION</scope>
</reference>
<proteinExistence type="predicted"/>
<protein>
    <submittedName>
        <fullName evidence="2">Uncharacterized protein</fullName>
    </submittedName>
</protein>
<sequence length="117" mass="13533">MSTQNEMIFEKSNQLFDPTVEAISYVQIPDNSNISPPVNRFKVLASKRWSNKSKIKDDNVLKTDAAIHKRQQNYLNGQQQEINQRKKDLDDREATMNAKYLSIENDYNVKASALSIR</sequence>
<evidence type="ECO:0000313" key="2">
    <source>
        <dbReference type="WBParaSite" id="ES5_v2.g28546.t1"/>
    </source>
</evidence>
<name>A0AC34GFN1_9BILA</name>
<evidence type="ECO:0000313" key="1">
    <source>
        <dbReference type="Proteomes" id="UP000887579"/>
    </source>
</evidence>
<dbReference type="Proteomes" id="UP000887579">
    <property type="component" value="Unplaced"/>
</dbReference>
<dbReference type="WBParaSite" id="ES5_v2.g28546.t1">
    <property type="protein sequence ID" value="ES5_v2.g28546.t1"/>
    <property type="gene ID" value="ES5_v2.g28546"/>
</dbReference>
<organism evidence="1 2">
    <name type="scientific">Panagrolaimus sp. ES5</name>
    <dbReference type="NCBI Taxonomy" id="591445"/>
    <lineage>
        <taxon>Eukaryota</taxon>
        <taxon>Metazoa</taxon>
        <taxon>Ecdysozoa</taxon>
        <taxon>Nematoda</taxon>
        <taxon>Chromadorea</taxon>
        <taxon>Rhabditida</taxon>
        <taxon>Tylenchina</taxon>
        <taxon>Panagrolaimomorpha</taxon>
        <taxon>Panagrolaimoidea</taxon>
        <taxon>Panagrolaimidae</taxon>
        <taxon>Panagrolaimus</taxon>
    </lineage>
</organism>
<accession>A0AC34GFN1</accession>